<gene>
    <name evidence="3" type="ORF">CBOVIS_LOCUS9149</name>
</gene>
<dbReference type="InterPro" id="IPR035892">
    <property type="entry name" value="C2_domain_sf"/>
</dbReference>
<dbReference type="PROSITE" id="PS51182">
    <property type="entry name" value="C2_TENSIN"/>
    <property type="match status" value="1"/>
</dbReference>
<feature type="region of interest" description="Disordered" evidence="1">
    <location>
        <begin position="761"/>
        <end position="792"/>
    </location>
</feature>
<dbReference type="SMART" id="SM01326">
    <property type="entry name" value="PTEN_C2"/>
    <property type="match status" value="1"/>
</dbReference>
<feature type="domain" description="C2 tensin-type" evidence="2">
    <location>
        <begin position="208"/>
        <end position="335"/>
    </location>
</feature>
<dbReference type="InterPro" id="IPR051484">
    <property type="entry name" value="Tensin_PTEN_phosphatase"/>
</dbReference>
<dbReference type="AlphaFoldDB" id="A0A8S1F689"/>
<dbReference type="PANTHER" id="PTHR45734:SF10">
    <property type="entry name" value="BLISTERY, ISOFORM A"/>
    <property type="match status" value="1"/>
</dbReference>
<keyword evidence="4" id="KW-1185">Reference proteome</keyword>
<dbReference type="InterPro" id="IPR029021">
    <property type="entry name" value="Prot-tyrosine_phosphatase-like"/>
</dbReference>
<dbReference type="Gene3D" id="2.60.40.1110">
    <property type="match status" value="1"/>
</dbReference>
<protein>
    <recommendedName>
        <fullName evidence="2">C2 tensin-type domain-containing protein</fullName>
    </recommendedName>
</protein>
<dbReference type="OrthoDB" id="6273691at2759"/>
<dbReference type="SUPFAM" id="SSF49562">
    <property type="entry name" value="C2 domain (Calcium/lipid-binding domain, CaLB)"/>
    <property type="match status" value="1"/>
</dbReference>
<feature type="region of interest" description="Disordered" evidence="1">
    <location>
        <begin position="386"/>
        <end position="412"/>
    </location>
</feature>
<sequence>MYYEIVVYDSRYSNDVGYEVYTISEETLRMKKAMCNRLEGVRIENLTSRLIVLLCDDETSDKCFFESLAVCAQKLKSEYKHFRVWNVSQKRNDVKAIFDAIPFGWPGGTTPQLEKLCTICKQIDQYLVDHPLNVAVIFCKGRLERAAIVVDALMRYNAISAIDDLLEDRFSMQKFSEKYLTSSECLPSYKRYIGYFTSLLSGRIAVNTQAMYLKKIGISHFGDQQVYVKIYERLSPVYQTIPAILKETSYFDIEHCVKLRGDVFIKCIIAASSPASRSRCLFTCQINTCSIDLNFLPETDRNCHSLKLHKEDLDLVFNDKKVSNSAALELFLTYDVPPVSFASAAAQTIVTLLPRNNSYERFDCAQDEHENRSNVEVEYSEIRKNRNSGRKIADAEKMPAPPPVPPKPSTPIMNGERIDFEIPERRGILPAQIREKINKKKEFEGRATPSIEPDLVGQDRYDRASRCFSYVPAKSVQEAFERPRRSSITKTIERREESVDRVSQDEVASVAIPRSYTPSHMEPPKWDEQVEEAKQAALLEELARAPSTIHDIHNEKPQVIEQAQKAVVTPTSTLQRRNNFGSYRTLNDDAYCSDMDDLCNPDYYLNFTTKPAAQTQPHAGSRSVQMPRKKLNPSTFGDLDDVLNTTNKLSPAYSVGDVRSTTNVYGRDNEDGDRQNYRQRNCQSVNNQRQPESDNVADSWLNGKLKKVRSRRDIDSDLARRRTQEQILLNELKEPTSHTTTQFIDPLAEFRKEEERLKNTRSPYDGWRGRMRGKPPTPPPRESSTSPVNRMTPNYELNRQRHNQSVPLPATHRHNDDEVDVNSLLNYTPSYETSTIERGRSLSRGARIQDAYYASHQDLPARFNSGQERVAAAICRAETPHRDIYASGTLNRAETPGRYFPENSAVLERAATPSFPVSRSTPLPFHPLLYNNNNNGSNGYSTGTLNHRSSSPRNAQHYNSSTLSRHSSINSVGE</sequence>
<evidence type="ECO:0000259" key="2">
    <source>
        <dbReference type="PROSITE" id="PS51182"/>
    </source>
</evidence>
<feature type="compositionally biased region" description="Low complexity" evidence="1">
    <location>
        <begin position="928"/>
        <end position="946"/>
    </location>
</feature>
<dbReference type="EMBL" id="CADEPM010000006">
    <property type="protein sequence ID" value="CAB3407185.1"/>
    <property type="molecule type" value="Genomic_DNA"/>
</dbReference>
<feature type="region of interest" description="Disordered" evidence="1">
    <location>
        <begin position="652"/>
        <end position="677"/>
    </location>
</feature>
<dbReference type="SUPFAM" id="SSF52799">
    <property type="entry name" value="(Phosphotyrosine protein) phosphatases II"/>
    <property type="match status" value="1"/>
</dbReference>
<feature type="region of interest" description="Disordered" evidence="1">
    <location>
        <begin position="928"/>
        <end position="974"/>
    </location>
</feature>
<dbReference type="InterPro" id="IPR014020">
    <property type="entry name" value="Tensin_C2-dom"/>
</dbReference>
<dbReference type="Pfam" id="PF10409">
    <property type="entry name" value="PTEN_C2"/>
    <property type="match status" value="1"/>
</dbReference>
<dbReference type="GO" id="GO:0005925">
    <property type="term" value="C:focal adhesion"/>
    <property type="evidence" value="ECO:0007669"/>
    <property type="project" value="TreeGrafter"/>
</dbReference>
<feature type="compositionally biased region" description="Polar residues" evidence="1">
    <location>
        <begin position="947"/>
        <end position="974"/>
    </location>
</feature>
<feature type="compositionally biased region" description="Basic and acidic residues" evidence="1">
    <location>
        <begin position="667"/>
        <end position="676"/>
    </location>
</feature>
<accession>A0A8S1F689</accession>
<comment type="caution">
    <text evidence="3">The sequence shown here is derived from an EMBL/GenBank/DDBJ whole genome shotgun (WGS) entry which is preliminary data.</text>
</comment>
<evidence type="ECO:0000313" key="3">
    <source>
        <dbReference type="EMBL" id="CAB3407185.1"/>
    </source>
</evidence>
<dbReference type="Proteomes" id="UP000494206">
    <property type="component" value="Unassembled WGS sequence"/>
</dbReference>
<organism evidence="3 4">
    <name type="scientific">Caenorhabditis bovis</name>
    <dbReference type="NCBI Taxonomy" id="2654633"/>
    <lineage>
        <taxon>Eukaryota</taxon>
        <taxon>Metazoa</taxon>
        <taxon>Ecdysozoa</taxon>
        <taxon>Nematoda</taxon>
        <taxon>Chromadorea</taxon>
        <taxon>Rhabditida</taxon>
        <taxon>Rhabditina</taxon>
        <taxon>Rhabditomorpha</taxon>
        <taxon>Rhabditoidea</taxon>
        <taxon>Rhabditidae</taxon>
        <taxon>Peloderinae</taxon>
        <taxon>Caenorhabditis</taxon>
    </lineage>
</organism>
<evidence type="ECO:0000256" key="1">
    <source>
        <dbReference type="SAM" id="MobiDB-lite"/>
    </source>
</evidence>
<dbReference type="Gene3D" id="3.90.190.10">
    <property type="entry name" value="Protein tyrosine phosphatase superfamily"/>
    <property type="match status" value="1"/>
</dbReference>
<reference evidence="3 4" key="1">
    <citation type="submission" date="2020-04" db="EMBL/GenBank/DDBJ databases">
        <authorList>
            <person name="Laetsch R D."/>
            <person name="Stevens L."/>
            <person name="Kumar S."/>
            <person name="Blaxter L. M."/>
        </authorList>
    </citation>
    <scope>NUCLEOTIDE SEQUENCE [LARGE SCALE GENOMIC DNA]</scope>
</reference>
<feature type="compositionally biased region" description="Pro residues" evidence="1">
    <location>
        <begin position="399"/>
        <end position="409"/>
    </location>
</feature>
<evidence type="ECO:0000313" key="4">
    <source>
        <dbReference type="Proteomes" id="UP000494206"/>
    </source>
</evidence>
<proteinExistence type="predicted"/>
<dbReference type="PANTHER" id="PTHR45734">
    <property type="entry name" value="TENSIN"/>
    <property type="match status" value="1"/>
</dbReference>
<name>A0A8S1F689_9PELO</name>